<name>A0A6I4NS92_9MICO</name>
<dbReference type="AlphaFoldDB" id="A0A6I4NS92"/>
<dbReference type="PROSITE" id="PS51318">
    <property type="entry name" value="TAT"/>
    <property type="match status" value="1"/>
</dbReference>
<reference evidence="2 3" key="1">
    <citation type="submission" date="2019-12" db="EMBL/GenBank/DDBJ databases">
        <authorList>
            <person name="Kim Y.S."/>
        </authorList>
    </citation>
    <scope>NUCLEOTIDE SEQUENCE [LARGE SCALE GENOMIC DNA]</scope>
    <source>
        <strain evidence="2 3">MMS17-SY077</strain>
    </source>
</reference>
<organism evidence="2 3">
    <name type="scientific">Agromyces seonyuensis</name>
    <dbReference type="NCBI Taxonomy" id="2662446"/>
    <lineage>
        <taxon>Bacteria</taxon>
        <taxon>Bacillati</taxon>
        <taxon>Actinomycetota</taxon>
        <taxon>Actinomycetes</taxon>
        <taxon>Micrococcales</taxon>
        <taxon>Microbacteriaceae</taxon>
        <taxon>Agromyces</taxon>
    </lineage>
</organism>
<dbReference type="InterPro" id="IPR018713">
    <property type="entry name" value="MPAB/Lcp_cat_dom"/>
</dbReference>
<dbReference type="Proteomes" id="UP000438182">
    <property type="component" value="Unassembled WGS sequence"/>
</dbReference>
<evidence type="ECO:0000313" key="2">
    <source>
        <dbReference type="EMBL" id="MWB97113.1"/>
    </source>
</evidence>
<protein>
    <submittedName>
        <fullName evidence="2">DUF2236 domain-containing protein</fullName>
    </submittedName>
</protein>
<keyword evidence="3" id="KW-1185">Reference proteome</keyword>
<dbReference type="InterPro" id="IPR006311">
    <property type="entry name" value="TAT_signal"/>
</dbReference>
<dbReference type="GO" id="GO:0016491">
    <property type="term" value="F:oxidoreductase activity"/>
    <property type="evidence" value="ECO:0007669"/>
    <property type="project" value="InterPro"/>
</dbReference>
<evidence type="ECO:0000313" key="3">
    <source>
        <dbReference type="Proteomes" id="UP000438182"/>
    </source>
</evidence>
<dbReference type="PANTHER" id="PTHR37539">
    <property type="entry name" value="SECRETED PROTEIN-RELATED"/>
    <property type="match status" value="1"/>
</dbReference>
<evidence type="ECO:0000259" key="1">
    <source>
        <dbReference type="Pfam" id="PF09995"/>
    </source>
</evidence>
<comment type="caution">
    <text evidence="2">The sequence shown here is derived from an EMBL/GenBank/DDBJ whole genome shotgun (WGS) entry which is preliminary data.</text>
</comment>
<dbReference type="PANTHER" id="PTHR37539:SF1">
    <property type="entry name" value="ER-BOUND OXYGENASE MPAB_MPAB'_RUBBER OXYGENASE CATALYTIC DOMAIN-CONTAINING PROTEIN"/>
    <property type="match status" value="1"/>
</dbReference>
<gene>
    <name evidence="2" type="ORF">GB864_00855</name>
</gene>
<feature type="domain" description="ER-bound oxygenase mpaB/mpaB'/Rubber oxygenase catalytic" evidence="1">
    <location>
        <begin position="135"/>
        <end position="350"/>
    </location>
</feature>
<sequence>MADLNRRSVLTLGAVFGLGGAIVPGAAQAATREWTWSAANSVVPTALGGGSTVDPAWVWDEPIDTIIAQAIQRGETAQINAALLPWVHHYDPVPSAGLPADLAAWLQESVQMPAWADMTKLRRAADFNRRKDTYLFMLYGVGGGIMSTVIPREAKSVYWSKGGADMQDRAAKTFSFGYDLSDIDAFENTGEFRVTSNKTRMTHAAVRHLLPQSPHWLAVRDESIPISNQDILVTFHSTGTFAYQKLKEWRIPMSTRDEEAFLHSWQVALHFLGVRDEYIPATWKAATQQASEILYPRLTWTQEGQYLAEVLLGLVAQVDRGLTRGFLNEFVRYLLGNEIGDWLGLPRDYVSAATIRVGWPAFILFREGLNPIMPANFYLFDQLVRAIAMAFLNRATSPTTTPIVIPDMNRPDPGYNG</sequence>
<dbReference type="InterPro" id="IPR037473">
    <property type="entry name" value="Lcp-like"/>
</dbReference>
<proteinExistence type="predicted"/>
<dbReference type="EMBL" id="WSTA01000002">
    <property type="protein sequence ID" value="MWB97113.1"/>
    <property type="molecule type" value="Genomic_DNA"/>
</dbReference>
<dbReference type="Pfam" id="PF09995">
    <property type="entry name" value="MPAB_Lcp_cat"/>
    <property type="match status" value="1"/>
</dbReference>
<accession>A0A6I4NS92</accession>